<organism evidence="1 2">
    <name type="scientific">Penicillium daleae</name>
    <dbReference type="NCBI Taxonomy" id="63821"/>
    <lineage>
        <taxon>Eukaryota</taxon>
        <taxon>Fungi</taxon>
        <taxon>Dikarya</taxon>
        <taxon>Ascomycota</taxon>
        <taxon>Pezizomycotina</taxon>
        <taxon>Eurotiomycetes</taxon>
        <taxon>Eurotiomycetidae</taxon>
        <taxon>Eurotiales</taxon>
        <taxon>Aspergillaceae</taxon>
        <taxon>Penicillium</taxon>
    </lineage>
</organism>
<dbReference type="Proteomes" id="UP001213681">
    <property type="component" value="Unassembled WGS sequence"/>
</dbReference>
<dbReference type="RefSeq" id="XP_056764166.1">
    <property type="nucleotide sequence ID" value="XM_056911340.1"/>
</dbReference>
<name>A0AAD6G1L4_9EURO</name>
<accession>A0AAD6G1L4</accession>
<dbReference type="GeneID" id="81601583"/>
<dbReference type="EMBL" id="JAPVEA010000007">
    <property type="protein sequence ID" value="KAJ5444086.1"/>
    <property type="molecule type" value="Genomic_DNA"/>
</dbReference>
<evidence type="ECO:0000313" key="2">
    <source>
        <dbReference type="Proteomes" id="UP001213681"/>
    </source>
</evidence>
<evidence type="ECO:0000313" key="1">
    <source>
        <dbReference type="EMBL" id="KAJ5444086.1"/>
    </source>
</evidence>
<comment type="caution">
    <text evidence="1">The sequence shown here is derived from an EMBL/GenBank/DDBJ whole genome shotgun (WGS) entry which is preliminary data.</text>
</comment>
<sequence>MLSAKSAMKELVGDRSPTIHARDSYFSAPSLSTALADQELETAISCRFQGKAVNQADMHLSAPAPVPPQLGCSPVHMKPIIVADWRSDQPLGQPD</sequence>
<reference evidence="1" key="1">
    <citation type="submission" date="2022-12" db="EMBL/GenBank/DDBJ databases">
        <authorList>
            <person name="Petersen C."/>
        </authorList>
    </citation>
    <scope>NUCLEOTIDE SEQUENCE</scope>
    <source>
        <strain evidence="1">IBT 16125</strain>
    </source>
</reference>
<reference evidence="1" key="2">
    <citation type="journal article" date="2023" name="IMA Fungus">
        <title>Comparative genomic study of the Penicillium genus elucidates a diverse pangenome and 15 lateral gene transfer events.</title>
        <authorList>
            <person name="Petersen C."/>
            <person name="Sorensen T."/>
            <person name="Nielsen M.R."/>
            <person name="Sondergaard T.E."/>
            <person name="Sorensen J.L."/>
            <person name="Fitzpatrick D.A."/>
            <person name="Frisvad J.C."/>
            <person name="Nielsen K.L."/>
        </authorList>
    </citation>
    <scope>NUCLEOTIDE SEQUENCE</scope>
    <source>
        <strain evidence="1">IBT 16125</strain>
    </source>
</reference>
<gene>
    <name evidence="1" type="ORF">N7458_007958</name>
</gene>
<proteinExistence type="predicted"/>
<keyword evidence="2" id="KW-1185">Reference proteome</keyword>
<dbReference type="AlphaFoldDB" id="A0AAD6G1L4"/>
<protein>
    <submittedName>
        <fullName evidence="1">Uncharacterized protein</fullName>
    </submittedName>
</protein>